<sequence length="219" mass="25065">MKKSKKPALNRRSLYKKELPNLLRDIRLLKGISSRMFNKEINIKAGKKMTSCKEVFKTEWFSIEAVSYNDSNEKPYYRLSCDDSVGILAVTSDQKIILVRQFRPAIGMHPLELPSGYLDKKESMEDAIKRELLEETGFVCDSVTYVGPLQVCLSRIDSTHHIFFGKGAKKISAIMDKKEIEEINLVTQDEFEKLIIEKKFLTSSGIATYYLAKIKGLLQ</sequence>
<dbReference type="Proteomes" id="UP000230903">
    <property type="component" value="Unassembled WGS sequence"/>
</dbReference>
<evidence type="ECO:0000313" key="4">
    <source>
        <dbReference type="EMBL" id="PIR88201.1"/>
    </source>
</evidence>
<dbReference type="InterPro" id="IPR000086">
    <property type="entry name" value="NUDIX_hydrolase_dom"/>
</dbReference>
<feature type="domain" description="Nudix hydrolase" evidence="3">
    <location>
        <begin position="80"/>
        <end position="215"/>
    </location>
</feature>
<dbReference type="CDD" id="cd03424">
    <property type="entry name" value="NUDIX_ADPRase_Nudt5_UGPPase_Nudt14"/>
    <property type="match status" value="1"/>
</dbReference>
<dbReference type="Pfam" id="PF00293">
    <property type="entry name" value="NUDIX"/>
    <property type="match status" value="1"/>
</dbReference>
<dbReference type="AlphaFoldDB" id="A0A2H0UP92"/>
<dbReference type="InterPro" id="IPR015797">
    <property type="entry name" value="NUDIX_hydrolase-like_dom_sf"/>
</dbReference>
<reference evidence="5" key="1">
    <citation type="submission" date="2017-09" db="EMBL/GenBank/DDBJ databases">
        <title>Depth-based differentiation of microbial function through sediment-hosted aquifers and enrichment of novel symbionts in the deep terrestrial subsurface.</title>
        <authorList>
            <person name="Probst A.J."/>
            <person name="Ladd B."/>
            <person name="Jarett J.K."/>
            <person name="Geller-Mcgrath D.E."/>
            <person name="Sieber C.M.K."/>
            <person name="Emerson J.B."/>
            <person name="Anantharaman K."/>
            <person name="Thomas B.C."/>
            <person name="Malmstrom R."/>
            <person name="Stieglmeier M."/>
            <person name="Klingl A."/>
            <person name="Woyke T."/>
            <person name="Ryan C.M."/>
            <person name="Banfield J.F."/>
        </authorList>
    </citation>
    <scope>NUCLEOTIDE SEQUENCE [LARGE SCALE GENOMIC DNA]</scope>
</reference>
<dbReference type="PROSITE" id="PS51462">
    <property type="entry name" value="NUDIX"/>
    <property type="match status" value="1"/>
</dbReference>
<evidence type="ECO:0000313" key="5">
    <source>
        <dbReference type="Proteomes" id="UP000230903"/>
    </source>
</evidence>
<comment type="cofactor">
    <cofactor evidence="1">
        <name>Mg(2+)</name>
        <dbReference type="ChEBI" id="CHEBI:18420"/>
    </cofactor>
</comment>
<dbReference type="InterPro" id="IPR020084">
    <property type="entry name" value="NUDIX_hydrolase_CS"/>
</dbReference>
<name>A0A2H0UP92_9BACT</name>
<comment type="caution">
    <text evidence="4">The sequence shown here is derived from an EMBL/GenBank/DDBJ whole genome shotgun (WGS) entry which is preliminary data.</text>
</comment>
<dbReference type="GO" id="GO:0016787">
    <property type="term" value="F:hydrolase activity"/>
    <property type="evidence" value="ECO:0007669"/>
    <property type="project" value="UniProtKB-KW"/>
</dbReference>
<dbReference type="PANTHER" id="PTHR11839:SF18">
    <property type="entry name" value="NUDIX HYDROLASE DOMAIN-CONTAINING PROTEIN"/>
    <property type="match status" value="1"/>
</dbReference>
<dbReference type="EMBL" id="PFBC01000008">
    <property type="protein sequence ID" value="PIR88201.1"/>
    <property type="molecule type" value="Genomic_DNA"/>
</dbReference>
<accession>A0A2H0UP92</accession>
<organism evidence="4 5">
    <name type="scientific">Candidatus Harrisonbacteria bacterium CG10_big_fil_rev_8_21_14_0_10_45_28</name>
    <dbReference type="NCBI Taxonomy" id="1974586"/>
    <lineage>
        <taxon>Bacteria</taxon>
        <taxon>Candidatus Harrisoniibacteriota</taxon>
    </lineage>
</organism>
<dbReference type="Gene3D" id="3.90.79.10">
    <property type="entry name" value="Nucleoside Triphosphate Pyrophosphohydrolase"/>
    <property type="match status" value="1"/>
</dbReference>
<dbReference type="GO" id="GO:0006753">
    <property type="term" value="P:nucleoside phosphate metabolic process"/>
    <property type="evidence" value="ECO:0007669"/>
    <property type="project" value="TreeGrafter"/>
</dbReference>
<evidence type="ECO:0000256" key="2">
    <source>
        <dbReference type="ARBA" id="ARBA00022801"/>
    </source>
</evidence>
<dbReference type="SUPFAM" id="SSF55811">
    <property type="entry name" value="Nudix"/>
    <property type="match status" value="1"/>
</dbReference>
<dbReference type="GO" id="GO:0019693">
    <property type="term" value="P:ribose phosphate metabolic process"/>
    <property type="evidence" value="ECO:0007669"/>
    <property type="project" value="TreeGrafter"/>
</dbReference>
<dbReference type="PANTHER" id="PTHR11839">
    <property type="entry name" value="UDP/ADP-SUGAR PYROPHOSPHATASE"/>
    <property type="match status" value="1"/>
</dbReference>
<dbReference type="PROSITE" id="PS00893">
    <property type="entry name" value="NUDIX_BOX"/>
    <property type="match status" value="1"/>
</dbReference>
<evidence type="ECO:0000259" key="3">
    <source>
        <dbReference type="PROSITE" id="PS51462"/>
    </source>
</evidence>
<proteinExistence type="predicted"/>
<protein>
    <recommendedName>
        <fullName evidence="3">Nudix hydrolase domain-containing protein</fullName>
    </recommendedName>
</protein>
<evidence type="ECO:0000256" key="1">
    <source>
        <dbReference type="ARBA" id="ARBA00001946"/>
    </source>
</evidence>
<keyword evidence="2" id="KW-0378">Hydrolase</keyword>
<gene>
    <name evidence="4" type="ORF">COU10_00465</name>
</gene>